<feature type="region of interest" description="Disordered" evidence="2">
    <location>
        <begin position="124"/>
        <end position="161"/>
    </location>
</feature>
<proteinExistence type="inferred from homology"/>
<organism evidence="4 5">
    <name type="scientific">Chlorella vulgaris</name>
    <name type="common">Green alga</name>
    <dbReference type="NCBI Taxonomy" id="3077"/>
    <lineage>
        <taxon>Eukaryota</taxon>
        <taxon>Viridiplantae</taxon>
        <taxon>Chlorophyta</taxon>
        <taxon>core chlorophytes</taxon>
        <taxon>Trebouxiophyceae</taxon>
        <taxon>Chlorellales</taxon>
        <taxon>Chlorellaceae</taxon>
        <taxon>Chlorella clade</taxon>
        <taxon>Chlorella</taxon>
    </lineage>
</organism>
<evidence type="ECO:0000256" key="2">
    <source>
        <dbReference type="SAM" id="MobiDB-lite"/>
    </source>
</evidence>
<accession>A0A9D4YVP4</accession>
<dbReference type="OrthoDB" id="514752at2759"/>
<evidence type="ECO:0000259" key="3">
    <source>
        <dbReference type="Pfam" id="PF08574"/>
    </source>
</evidence>
<evidence type="ECO:0000313" key="4">
    <source>
        <dbReference type="EMBL" id="KAI3428726.1"/>
    </source>
</evidence>
<dbReference type="Proteomes" id="UP001055712">
    <property type="component" value="Unassembled WGS sequence"/>
</dbReference>
<reference evidence="4" key="1">
    <citation type="journal article" date="2019" name="Plant J.">
        <title>Chlorella vulgaris genome assembly and annotation reveals the molecular basis for metabolic acclimation to high light conditions.</title>
        <authorList>
            <person name="Cecchin M."/>
            <person name="Marcolungo L."/>
            <person name="Rossato M."/>
            <person name="Girolomoni L."/>
            <person name="Cosentino E."/>
            <person name="Cuine S."/>
            <person name="Li-Beisson Y."/>
            <person name="Delledonne M."/>
            <person name="Ballottari M."/>
        </authorList>
    </citation>
    <scope>NUCLEOTIDE SEQUENCE</scope>
    <source>
        <strain evidence="4">211/11P</strain>
    </source>
</reference>
<evidence type="ECO:0000256" key="1">
    <source>
        <dbReference type="ARBA" id="ARBA00010218"/>
    </source>
</evidence>
<feature type="region of interest" description="Disordered" evidence="2">
    <location>
        <begin position="24"/>
        <end position="92"/>
    </location>
</feature>
<feature type="compositionally biased region" description="Low complexity" evidence="2">
    <location>
        <begin position="60"/>
        <end position="77"/>
    </location>
</feature>
<dbReference type="Pfam" id="PF08574">
    <property type="entry name" value="Iwr1"/>
    <property type="match status" value="1"/>
</dbReference>
<reference evidence="4" key="2">
    <citation type="submission" date="2020-11" db="EMBL/GenBank/DDBJ databases">
        <authorList>
            <person name="Cecchin M."/>
            <person name="Marcolungo L."/>
            <person name="Rossato M."/>
            <person name="Girolomoni L."/>
            <person name="Cosentino E."/>
            <person name="Cuine S."/>
            <person name="Li-Beisson Y."/>
            <person name="Delledonne M."/>
            <person name="Ballottari M."/>
        </authorList>
    </citation>
    <scope>NUCLEOTIDE SEQUENCE</scope>
    <source>
        <strain evidence="4">211/11P</strain>
        <tissue evidence="4">Whole cell</tissue>
    </source>
</reference>
<feature type="compositionally biased region" description="Low complexity" evidence="2">
    <location>
        <begin position="135"/>
        <end position="145"/>
    </location>
</feature>
<dbReference type="PANTHER" id="PTHR28063">
    <property type="entry name" value="RNA POLYMERASE II NUCLEAR LOCALIZATION PROTEIN IWR1"/>
    <property type="match status" value="1"/>
</dbReference>
<sequence length="436" mass="47185">MGDAGQADAVVAPSARLRLIRVKRKRGSEAPDDLVVEGLGVPGKRANTSLSSAMGGLGLEGPETGAGSTAEAADEAAVSNDTSADAPARRPQRYRKLSTLSATQLRAMDQQQLHNLLVSGVRQEQEGRRRVGVKAGSLAASAAEPSAERTEQRLQAGQSARYEHIRRRRGLSAFSITEQAEDPLQQLAAVYDVVRHEPLEQEPGELDSEQRRAGNSAAAASAAVQRHHRQLEQPRAAAQQQRRPSRAQRAVQQYDEGTLICNYLPMIRQYLESQGRHMPEPRPAQQQQPPAGSSGGQGGLAGMEEGDDEAGSDSEYVYDLYAAAEGWGMGDGEEEQETRQAQDSEWWELHASGRAPVVQILDDDTWVVLEQSDADDSNDGTEDSNAEGYYAHDYPEEASDLESSDGGGYDPEGSTFAGSRRRQQDWDSDAGSSEED</sequence>
<protein>
    <recommendedName>
        <fullName evidence="3">Transcription factor Iwr1 domain-containing protein</fullName>
    </recommendedName>
</protein>
<dbReference type="InterPro" id="IPR040150">
    <property type="entry name" value="Iwr1"/>
</dbReference>
<feature type="compositionally biased region" description="Acidic residues" evidence="2">
    <location>
        <begin position="426"/>
        <end position="436"/>
    </location>
</feature>
<feature type="compositionally biased region" description="Low complexity" evidence="2">
    <location>
        <begin position="233"/>
        <end position="251"/>
    </location>
</feature>
<feature type="region of interest" description="Disordered" evidence="2">
    <location>
        <begin position="275"/>
        <end position="350"/>
    </location>
</feature>
<name>A0A9D4YVP4_CHLVU</name>
<keyword evidence="5" id="KW-1185">Reference proteome</keyword>
<gene>
    <name evidence="4" type="ORF">D9Q98_007550</name>
</gene>
<evidence type="ECO:0000313" key="5">
    <source>
        <dbReference type="Proteomes" id="UP001055712"/>
    </source>
</evidence>
<feature type="compositionally biased region" description="Acidic residues" evidence="2">
    <location>
        <begin position="372"/>
        <end position="385"/>
    </location>
</feature>
<comment type="similarity">
    <text evidence="1">Belongs to the IWR1/SLC7A6OS family.</text>
</comment>
<feature type="region of interest" description="Disordered" evidence="2">
    <location>
        <begin position="369"/>
        <end position="436"/>
    </location>
</feature>
<feature type="region of interest" description="Disordered" evidence="2">
    <location>
        <begin position="201"/>
        <end position="251"/>
    </location>
</feature>
<dbReference type="EMBL" id="SIDB01000009">
    <property type="protein sequence ID" value="KAI3428726.1"/>
    <property type="molecule type" value="Genomic_DNA"/>
</dbReference>
<feature type="compositionally biased region" description="Low complexity" evidence="2">
    <location>
        <begin position="283"/>
        <end position="292"/>
    </location>
</feature>
<dbReference type="PANTHER" id="PTHR28063:SF1">
    <property type="entry name" value="RNA POLYMERASE II NUCLEAR LOCALIZATION PROTEIN IWR1"/>
    <property type="match status" value="1"/>
</dbReference>
<feature type="domain" description="Transcription factor Iwr1" evidence="3">
    <location>
        <begin position="315"/>
        <end position="397"/>
    </location>
</feature>
<dbReference type="AlphaFoldDB" id="A0A9D4YVP4"/>
<dbReference type="GO" id="GO:0006606">
    <property type="term" value="P:protein import into nucleus"/>
    <property type="evidence" value="ECO:0007669"/>
    <property type="project" value="InterPro"/>
</dbReference>
<comment type="caution">
    <text evidence="4">The sequence shown here is derived from an EMBL/GenBank/DDBJ whole genome shotgun (WGS) entry which is preliminary data.</text>
</comment>
<dbReference type="InterPro" id="IPR013883">
    <property type="entry name" value="TF_Iwr1_dom"/>
</dbReference>